<keyword evidence="13" id="KW-1185">Reference proteome</keyword>
<evidence type="ECO:0000256" key="7">
    <source>
        <dbReference type="ARBA" id="ARBA00032345"/>
    </source>
</evidence>
<reference evidence="12 13" key="1">
    <citation type="journal article" date="2014" name="FEMS Microbiol. Lett.">
        <title>Draft genome sequences of three Holospora species (Holospora obtusa, Holospora undulata, and Holospora elegans), endonuclear symbiotic bacteria of the ciliate Paramecium caudatum.</title>
        <authorList>
            <person name="Dohra H."/>
            <person name="Tanaka K."/>
            <person name="Suzuki T."/>
            <person name="Fujishima M."/>
            <person name="Suzuki H."/>
        </authorList>
    </citation>
    <scope>NUCLEOTIDE SEQUENCE [LARGE SCALE GENOMIC DNA]</scope>
    <source>
        <strain evidence="12 13">F1</strain>
    </source>
</reference>
<feature type="binding site" evidence="8">
    <location>
        <begin position="90"/>
        <end position="94"/>
    </location>
    <ligand>
        <name>GTP</name>
        <dbReference type="ChEBI" id="CHEBI:37565"/>
        <label>1</label>
    </ligand>
</feature>
<comment type="subunit">
    <text evidence="8">Associates with the 50S ribosomal subunit.</text>
</comment>
<dbReference type="AlphaFoldDB" id="W6TTU9"/>
<dbReference type="Gene3D" id="3.40.50.300">
    <property type="entry name" value="P-loop containing nucleotide triphosphate hydrolases"/>
    <property type="match status" value="2"/>
</dbReference>
<dbReference type="NCBIfam" id="TIGR00231">
    <property type="entry name" value="small_GTP"/>
    <property type="match status" value="1"/>
</dbReference>
<dbReference type="Pfam" id="PF14714">
    <property type="entry name" value="KH_dom-like"/>
    <property type="match status" value="1"/>
</dbReference>
<evidence type="ECO:0000313" key="12">
    <source>
        <dbReference type="EMBL" id="ETZ07217.1"/>
    </source>
</evidence>
<dbReference type="PANTHER" id="PTHR43834">
    <property type="entry name" value="GTPASE DER"/>
    <property type="match status" value="1"/>
</dbReference>
<feature type="binding site" evidence="8">
    <location>
        <begin position="251"/>
        <end position="258"/>
    </location>
    <ligand>
        <name>GTP</name>
        <dbReference type="ChEBI" id="CHEBI:37565"/>
        <label>2</label>
    </ligand>
</feature>
<sequence>MARNSVIFENLKKDKKMIKNQKEISCGDTFPVFKNLPCVGIIGKANVGKSTLFNRMSGRSLAITADYEGVTRDWQAYEGTLFDLKFTILDTPGLGIKDSPYEPKIKKILEDLICHCQCVVFLVDARQNISSTDQEILRWLRKQGKSILLVANKCERDSYIFQSLDFSSLGLGAPVPISALHGQGMWELKEALSGMFLQNNLIKKSDLPHVDTDSSVFCDQLFPNHFCDAPLLSSDCESTALNHKIRVAIVGRPNAGKSTFINACLGKDRLLTGPIAGITRDAIEVPLSMHDSSFIFVDTAGARKQAKSRNTLEQLSRGSGKKALIFSHVTLLCIDGTKGLEKQDLTLLDSIIEEGRAVAVGLTKWDQIEEPQAYLKSLRKCLDESIPSGRWIPLFPFSSLTSQGLRELCLGIKDLYIRWNRHITTGPLNRWLAECLQDTPPPLSKGSMIRLKYITQIKARPPRFVIFGNQVEVLPLNYRRYLLNRLVQAFHFEGVNPKIVYKTAKNPYDLKKINENR</sequence>
<evidence type="ECO:0000256" key="2">
    <source>
        <dbReference type="ARBA" id="ARBA00020953"/>
    </source>
</evidence>
<comment type="similarity">
    <text evidence="1 8 9">Belongs to the TRAFAC class TrmE-Era-EngA-EngB-Septin-like GTPase superfamily. EngA (Der) GTPase family.</text>
</comment>
<proteinExistence type="inferred from homology"/>
<comment type="caution">
    <text evidence="12">The sequence shown here is derived from an EMBL/GenBank/DDBJ whole genome shotgun (WGS) entry which is preliminary data.</text>
</comment>
<gene>
    <name evidence="8" type="primary">der</name>
    <name evidence="12" type="ORF">P618_200611</name>
</gene>
<dbReference type="NCBIfam" id="TIGR03594">
    <property type="entry name" value="GTPase_EngA"/>
    <property type="match status" value="1"/>
</dbReference>
<dbReference type="eggNOG" id="COG1160">
    <property type="taxonomic scope" value="Bacteria"/>
</dbReference>
<dbReference type="InterPro" id="IPR027417">
    <property type="entry name" value="P-loop_NTPase"/>
</dbReference>
<comment type="caution">
    <text evidence="8">Lacks conserved residue(s) required for the propagation of feature annotation.</text>
</comment>
<dbReference type="GO" id="GO:0005525">
    <property type="term" value="F:GTP binding"/>
    <property type="evidence" value="ECO:0007669"/>
    <property type="project" value="UniProtKB-UniRule"/>
</dbReference>
<accession>W6TTU9</accession>
<feature type="binding site" evidence="8">
    <location>
        <begin position="43"/>
        <end position="50"/>
    </location>
    <ligand>
        <name>GTP</name>
        <dbReference type="ChEBI" id="CHEBI:37565"/>
        <label>1</label>
    </ligand>
</feature>
<feature type="binding site" evidence="8">
    <location>
        <begin position="298"/>
        <end position="302"/>
    </location>
    <ligand>
        <name>GTP</name>
        <dbReference type="ChEBI" id="CHEBI:37565"/>
        <label>2</label>
    </ligand>
</feature>
<keyword evidence="4 9" id="KW-0677">Repeat</keyword>
<name>W6TTU9_HOLOB</name>
<evidence type="ECO:0000256" key="9">
    <source>
        <dbReference type="RuleBase" id="RU004481"/>
    </source>
</evidence>
<comment type="function">
    <text evidence="8 9">GTPase that plays an essential role in the late steps of ribosome biogenesis.</text>
</comment>
<dbReference type="PANTHER" id="PTHR43834:SF6">
    <property type="entry name" value="GTPASE DER"/>
    <property type="match status" value="1"/>
</dbReference>
<dbReference type="STRING" id="1399147.P618_200611"/>
<dbReference type="EMBL" id="AWTR02000059">
    <property type="protein sequence ID" value="ETZ07217.1"/>
    <property type="molecule type" value="Genomic_DNA"/>
</dbReference>
<feature type="binding site" evidence="8">
    <location>
        <begin position="152"/>
        <end position="155"/>
    </location>
    <ligand>
        <name>GTP</name>
        <dbReference type="ChEBI" id="CHEBI:37565"/>
        <label>1</label>
    </ligand>
</feature>
<dbReference type="Proteomes" id="UP000019112">
    <property type="component" value="Unassembled WGS sequence"/>
</dbReference>
<keyword evidence="5 8" id="KW-0547">Nucleotide-binding</keyword>
<dbReference type="GO" id="GO:0042254">
    <property type="term" value="P:ribosome biogenesis"/>
    <property type="evidence" value="ECO:0007669"/>
    <property type="project" value="UniProtKB-KW"/>
</dbReference>
<dbReference type="InterPro" id="IPR032859">
    <property type="entry name" value="KH_dom-like"/>
</dbReference>
<dbReference type="InterPro" id="IPR015946">
    <property type="entry name" value="KH_dom-like_a/b"/>
</dbReference>
<dbReference type="Pfam" id="PF01926">
    <property type="entry name" value="MMR_HSR1"/>
    <property type="match status" value="2"/>
</dbReference>
<dbReference type="CDD" id="cd01894">
    <property type="entry name" value="EngA1"/>
    <property type="match status" value="1"/>
</dbReference>
<feature type="domain" description="GTPase Der C-terminal KH-domain-like" evidence="11">
    <location>
        <begin position="423"/>
        <end position="501"/>
    </location>
</feature>
<feature type="domain" description="G" evidence="10">
    <location>
        <begin position="39"/>
        <end position="153"/>
    </location>
</feature>
<evidence type="ECO:0000256" key="3">
    <source>
        <dbReference type="ARBA" id="ARBA00022517"/>
    </source>
</evidence>
<dbReference type="FunFam" id="3.30.300.20:FF:000004">
    <property type="entry name" value="GTPase Der"/>
    <property type="match status" value="1"/>
</dbReference>
<dbReference type="RefSeq" id="WP_021827254.1">
    <property type="nucleotide sequence ID" value="NZ_AWTR02000059.1"/>
</dbReference>
<dbReference type="Gene3D" id="3.30.300.20">
    <property type="match status" value="1"/>
</dbReference>
<dbReference type="PIRSF" id="PIRSF006485">
    <property type="entry name" value="GTP-binding_EngA"/>
    <property type="match status" value="1"/>
</dbReference>
<keyword evidence="3 8" id="KW-0690">Ribosome biogenesis</keyword>
<dbReference type="HAMAP" id="MF_00195">
    <property type="entry name" value="GTPase_Der"/>
    <property type="match status" value="1"/>
</dbReference>
<evidence type="ECO:0000313" key="13">
    <source>
        <dbReference type="Proteomes" id="UP000019112"/>
    </source>
</evidence>
<dbReference type="SUPFAM" id="SSF52540">
    <property type="entry name" value="P-loop containing nucleoside triphosphate hydrolases"/>
    <property type="match status" value="2"/>
</dbReference>
<evidence type="ECO:0000256" key="8">
    <source>
        <dbReference type="HAMAP-Rule" id="MF_00195"/>
    </source>
</evidence>
<organism evidence="12 13">
    <name type="scientific">Holospora obtusa F1</name>
    <dbReference type="NCBI Taxonomy" id="1399147"/>
    <lineage>
        <taxon>Bacteria</taxon>
        <taxon>Pseudomonadati</taxon>
        <taxon>Pseudomonadota</taxon>
        <taxon>Alphaproteobacteria</taxon>
        <taxon>Holosporales</taxon>
        <taxon>Holosporaceae</taxon>
        <taxon>Holospora</taxon>
    </lineage>
</organism>
<evidence type="ECO:0000256" key="4">
    <source>
        <dbReference type="ARBA" id="ARBA00022737"/>
    </source>
</evidence>
<evidence type="ECO:0000256" key="1">
    <source>
        <dbReference type="ARBA" id="ARBA00008279"/>
    </source>
</evidence>
<protein>
    <recommendedName>
        <fullName evidence="2 8">GTPase Der</fullName>
    </recommendedName>
    <alternativeName>
        <fullName evidence="7 8">GTP-binding protein EngA</fullName>
    </alternativeName>
</protein>
<feature type="domain" description="G" evidence="10">
    <location>
        <begin position="246"/>
        <end position="363"/>
    </location>
</feature>
<keyword evidence="6 8" id="KW-0342">GTP-binding</keyword>
<dbReference type="InterPro" id="IPR016484">
    <property type="entry name" value="GTPase_Der"/>
</dbReference>
<evidence type="ECO:0000259" key="10">
    <source>
        <dbReference type="Pfam" id="PF01926"/>
    </source>
</evidence>
<evidence type="ECO:0000259" key="11">
    <source>
        <dbReference type="Pfam" id="PF14714"/>
    </source>
</evidence>
<dbReference type="InterPro" id="IPR006073">
    <property type="entry name" value="GTP-bd"/>
</dbReference>
<dbReference type="OrthoDB" id="9805918at2"/>
<dbReference type="InterPro" id="IPR005225">
    <property type="entry name" value="Small_GTP-bd"/>
</dbReference>
<evidence type="ECO:0000256" key="5">
    <source>
        <dbReference type="ARBA" id="ARBA00022741"/>
    </source>
</evidence>
<evidence type="ECO:0000256" key="6">
    <source>
        <dbReference type="ARBA" id="ARBA00023134"/>
    </source>
</evidence>